<reference evidence="1" key="1">
    <citation type="submission" date="2020-03" db="EMBL/GenBank/DDBJ databases">
        <title>The deep terrestrial virosphere.</title>
        <authorList>
            <person name="Holmfeldt K."/>
            <person name="Nilsson E."/>
            <person name="Simone D."/>
            <person name="Lopez-Fernandez M."/>
            <person name="Wu X."/>
            <person name="de Brujin I."/>
            <person name="Lundin D."/>
            <person name="Andersson A."/>
            <person name="Bertilsson S."/>
            <person name="Dopson M."/>
        </authorList>
    </citation>
    <scope>NUCLEOTIDE SEQUENCE</scope>
    <source>
        <strain evidence="1">TM448A01716</strain>
    </source>
</reference>
<name>A0A6H1ZS49_9ZZZZ</name>
<gene>
    <name evidence="1" type="ORF">TM448A01716_0009</name>
</gene>
<accession>A0A6H1ZS49</accession>
<dbReference type="AlphaFoldDB" id="A0A6H1ZS49"/>
<organism evidence="1">
    <name type="scientific">viral metagenome</name>
    <dbReference type="NCBI Taxonomy" id="1070528"/>
    <lineage>
        <taxon>unclassified sequences</taxon>
        <taxon>metagenomes</taxon>
        <taxon>organismal metagenomes</taxon>
    </lineage>
</organism>
<dbReference type="EMBL" id="MT144189">
    <property type="protein sequence ID" value="QJA50338.1"/>
    <property type="molecule type" value="Genomic_DNA"/>
</dbReference>
<proteinExistence type="predicted"/>
<evidence type="ECO:0000313" key="1">
    <source>
        <dbReference type="EMBL" id="QJA50338.1"/>
    </source>
</evidence>
<protein>
    <submittedName>
        <fullName evidence="1">Uncharacterized protein</fullName>
    </submittedName>
</protein>
<sequence length="62" mass="6842">MPNKTEVPIERLLQDAKLKIERFAGFLQAAKMTGKIVIEINMRSGGIGSATIQVFPGKEKLK</sequence>